<reference evidence="4" key="1">
    <citation type="journal article" date="2018" name="Nat. Microbiol.">
        <title>Leveraging single-cell genomics to expand the fungal tree of life.</title>
        <authorList>
            <person name="Ahrendt S.R."/>
            <person name="Quandt C.A."/>
            <person name="Ciobanu D."/>
            <person name="Clum A."/>
            <person name="Salamov A."/>
            <person name="Andreopoulos B."/>
            <person name="Cheng J.F."/>
            <person name="Woyke T."/>
            <person name="Pelin A."/>
            <person name="Henrissat B."/>
            <person name="Reynolds N.K."/>
            <person name="Benny G.L."/>
            <person name="Smith M.E."/>
            <person name="James T.Y."/>
            <person name="Grigoriev I.V."/>
        </authorList>
    </citation>
    <scope>NUCLEOTIDE SEQUENCE [LARGE SCALE GENOMIC DNA]</scope>
</reference>
<feature type="compositionally biased region" description="Polar residues" evidence="1">
    <location>
        <begin position="82"/>
        <end position="93"/>
    </location>
</feature>
<protein>
    <recommendedName>
        <fullName evidence="5">MARVEL domain-containing protein</fullName>
    </recommendedName>
</protein>
<feature type="transmembrane region" description="Helical" evidence="2">
    <location>
        <begin position="311"/>
        <end position="332"/>
    </location>
</feature>
<evidence type="ECO:0000313" key="3">
    <source>
        <dbReference type="EMBL" id="RKO88475.1"/>
    </source>
</evidence>
<accession>A0A4P9WAA4</accession>
<dbReference type="EMBL" id="KZ996687">
    <property type="protein sequence ID" value="RKO88475.1"/>
    <property type="molecule type" value="Genomic_DNA"/>
</dbReference>
<keyword evidence="2" id="KW-0472">Membrane</keyword>
<keyword evidence="4" id="KW-1185">Reference proteome</keyword>
<proteinExistence type="predicted"/>
<gene>
    <name evidence="3" type="ORF">BDK51DRAFT_49565</name>
</gene>
<evidence type="ECO:0000313" key="4">
    <source>
        <dbReference type="Proteomes" id="UP000269721"/>
    </source>
</evidence>
<organism evidence="3 4">
    <name type="scientific">Blyttiomyces helicus</name>
    <dbReference type="NCBI Taxonomy" id="388810"/>
    <lineage>
        <taxon>Eukaryota</taxon>
        <taxon>Fungi</taxon>
        <taxon>Fungi incertae sedis</taxon>
        <taxon>Chytridiomycota</taxon>
        <taxon>Chytridiomycota incertae sedis</taxon>
        <taxon>Chytridiomycetes</taxon>
        <taxon>Chytridiomycetes incertae sedis</taxon>
        <taxon>Blyttiomyces</taxon>
    </lineage>
</organism>
<feature type="region of interest" description="Disordered" evidence="1">
    <location>
        <begin position="80"/>
        <end position="155"/>
    </location>
</feature>
<keyword evidence="2" id="KW-0812">Transmembrane</keyword>
<sequence length="349" mass="37454">MDQNQQEPTKIRYSGRTQLLEVRQRLRDKENSDVNCSSPFAHCLVFFRVPQDLELRLSFAATPLTRPSAQMASQADDWYAQAKNQSAATLTSPPSDPPQTPRGARPLPTPTAADPSRVARTVATPPHLDLAKHLPTPPPPAHASMSRSSARDSDTVTLNSLHGYDARMLRPAGPRSATSSTYYKSGPDGAFDGPVELAPPLWRQPRSWVSSAAFLLALLAVCIVGPGDVSPAFFTFVAVISILGTLAVLAFYYLQSPGLPGIPYSFCVSETLFVAACETAAQCMLAIFWLAAVADLGHKASQCRQCSSQGAGLALGTLAMLVVGAGAGTRIWEIWHSGLLRQAPGQRWS</sequence>
<evidence type="ECO:0000256" key="1">
    <source>
        <dbReference type="SAM" id="MobiDB-lite"/>
    </source>
</evidence>
<keyword evidence="2" id="KW-1133">Transmembrane helix</keyword>
<evidence type="ECO:0008006" key="5">
    <source>
        <dbReference type="Google" id="ProtNLM"/>
    </source>
</evidence>
<feature type="transmembrane region" description="Helical" evidence="2">
    <location>
        <begin position="208"/>
        <end position="226"/>
    </location>
</feature>
<feature type="transmembrane region" description="Helical" evidence="2">
    <location>
        <begin position="266"/>
        <end position="291"/>
    </location>
</feature>
<feature type="transmembrane region" description="Helical" evidence="2">
    <location>
        <begin position="232"/>
        <end position="254"/>
    </location>
</feature>
<evidence type="ECO:0000256" key="2">
    <source>
        <dbReference type="SAM" id="Phobius"/>
    </source>
</evidence>
<dbReference type="Proteomes" id="UP000269721">
    <property type="component" value="Unassembled WGS sequence"/>
</dbReference>
<name>A0A4P9WAA4_9FUNG</name>
<dbReference type="AlphaFoldDB" id="A0A4P9WAA4"/>